<evidence type="ECO:0000256" key="5">
    <source>
        <dbReference type="ARBA" id="ARBA00022676"/>
    </source>
</evidence>
<dbReference type="InterPro" id="IPR002213">
    <property type="entry name" value="UDP_glucos_trans"/>
</dbReference>
<comment type="caution">
    <text evidence="9">The sequence shown here is derived from an EMBL/GenBank/DDBJ whole genome shotgun (WGS) entry which is preliminary data.</text>
</comment>
<keyword evidence="5" id="KW-0328">Glycosyltransferase</keyword>
<dbReference type="Gene3D" id="2.10.90.10">
    <property type="entry name" value="Cystine-knot cytokines"/>
    <property type="match status" value="1"/>
</dbReference>
<dbReference type="GO" id="GO:0008194">
    <property type="term" value="F:UDP-glycosyltransferase activity"/>
    <property type="evidence" value="ECO:0007669"/>
    <property type="project" value="InterPro"/>
</dbReference>
<evidence type="ECO:0000256" key="4">
    <source>
        <dbReference type="ARBA" id="ARBA00022525"/>
    </source>
</evidence>
<dbReference type="InterPro" id="IPR029034">
    <property type="entry name" value="Cystine-knot_cytokine"/>
</dbReference>
<evidence type="ECO:0000256" key="7">
    <source>
        <dbReference type="ARBA" id="ARBA00023157"/>
    </source>
</evidence>
<comment type="similarity">
    <text evidence="3">Belongs to the UDP-glycosyltransferase family.</text>
</comment>
<keyword evidence="4" id="KW-0964">Secreted</keyword>
<proteinExistence type="inferred from homology"/>
<keyword evidence="6" id="KW-0808">Transferase</keyword>
<dbReference type="Proteomes" id="UP001431783">
    <property type="component" value="Unassembled WGS sequence"/>
</dbReference>
<comment type="subcellular location">
    <subcellularLocation>
        <location evidence="1">Secreted</location>
    </subcellularLocation>
</comment>
<dbReference type="Pfam" id="PF00007">
    <property type="entry name" value="Cys_knot"/>
    <property type="match status" value="1"/>
</dbReference>
<dbReference type="PANTHER" id="PTHR48043">
    <property type="entry name" value="EG:EG0003.4 PROTEIN-RELATED"/>
    <property type="match status" value="1"/>
</dbReference>
<evidence type="ECO:0000313" key="9">
    <source>
        <dbReference type="EMBL" id="KAK9880144.1"/>
    </source>
</evidence>
<evidence type="ECO:0000256" key="2">
    <source>
        <dbReference type="ARBA" id="ARBA00006552"/>
    </source>
</evidence>
<dbReference type="Pfam" id="PF00201">
    <property type="entry name" value="UDPGT"/>
    <property type="match status" value="1"/>
</dbReference>
<protein>
    <recommendedName>
        <fullName evidence="8">Glycoprotein hormone subunit beta domain-containing protein</fullName>
    </recommendedName>
</protein>
<dbReference type="SUPFAM" id="SSF53756">
    <property type="entry name" value="UDP-Glycosyltransferase/glycogen phosphorylase"/>
    <property type="match status" value="1"/>
</dbReference>
<dbReference type="AlphaFoldDB" id="A0AAW1UB03"/>
<dbReference type="Gene3D" id="3.40.50.2000">
    <property type="entry name" value="Glycogen Phosphorylase B"/>
    <property type="match status" value="1"/>
</dbReference>
<accession>A0AAW1UB03</accession>
<evidence type="ECO:0000256" key="6">
    <source>
        <dbReference type="ARBA" id="ARBA00022679"/>
    </source>
</evidence>
<keyword evidence="7" id="KW-1015">Disulfide bond</keyword>
<evidence type="ECO:0000256" key="3">
    <source>
        <dbReference type="ARBA" id="ARBA00009995"/>
    </source>
</evidence>
<evidence type="ECO:0000256" key="1">
    <source>
        <dbReference type="ARBA" id="ARBA00004613"/>
    </source>
</evidence>
<reference evidence="9 10" key="1">
    <citation type="submission" date="2023-03" db="EMBL/GenBank/DDBJ databases">
        <title>Genome insight into feeding habits of ladybird beetles.</title>
        <authorList>
            <person name="Li H.-S."/>
            <person name="Huang Y.-H."/>
            <person name="Pang H."/>
        </authorList>
    </citation>
    <scope>NUCLEOTIDE SEQUENCE [LARGE SCALE GENOMIC DNA]</scope>
    <source>
        <strain evidence="9">SYSU_2023b</strain>
        <tissue evidence="9">Whole body</tissue>
    </source>
</reference>
<dbReference type="InterPro" id="IPR001545">
    <property type="entry name" value="Gonadotropin_bsu"/>
</dbReference>
<dbReference type="GO" id="GO:0005179">
    <property type="term" value="F:hormone activity"/>
    <property type="evidence" value="ECO:0007669"/>
    <property type="project" value="InterPro"/>
</dbReference>
<feature type="domain" description="Glycoprotein hormone subunit beta" evidence="8">
    <location>
        <begin position="193"/>
        <end position="299"/>
    </location>
</feature>
<comment type="similarity">
    <text evidence="2">Belongs to the glycoprotein hormones subunit beta family.</text>
</comment>
<dbReference type="InterPro" id="IPR050271">
    <property type="entry name" value="UDP-glycosyltransferase"/>
</dbReference>
<organism evidence="9 10">
    <name type="scientific">Henosepilachna vigintioctopunctata</name>
    <dbReference type="NCBI Taxonomy" id="420089"/>
    <lineage>
        <taxon>Eukaryota</taxon>
        <taxon>Metazoa</taxon>
        <taxon>Ecdysozoa</taxon>
        <taxon>Arthropoda</taxon>
        <taxon>Hexapoda</taxon>
        <taxon>Insecta</taxon>
        <taxon>Pterygota</taxon>
        <taxon>Neoptera</taxon>
        <taxon>Endopterygota</taxon>
        <taxon>Coleoptera</taxon>
        <taxon>Polyphaga</taxon>
        <taxon>Cucujiformia</taxon>
        <taxon>Coccinelloidea</taxon>
        <taxon>Coccinellidae</taxon>
        <taxon>Epilachninae</taxon>
        <taxon>Epilachnini</taxon>
        <taxon>Henosepilachna</taxon>
    </lineage>
</organism>
<keyword evidence="10" id="KW-1185">Reference proteome</keyword>
<name>A0AAW1UB03_9CUCU</name>
<evidence type="ECO:0000313" key="10">
    <source>
        <dbReference type="Proteomes" id="UP001431783"/>
    </source>
</evidence>
<dbReference type="SUPFAM" id="SSF57501">
    <property type="entry name" value="Cystine-knot cytokines"/>
    <property type="match status" value="1"/>
</dbReference>
<dbReference type="CDD" id="cd00069">
    <property type="entry name" value="GHB_like"/>
    <property type="match status" value="1"/>
</dbReference>
<dbReference type="PANTHER" id="PTHR48043:SF145">
    <property type="entry name" value="FI06409P-RELATED"/>
    <property type="match status" value="1"/>
</dbReference>
<dbReference type="EMBL" id="JARQZJ010000063">
    <property type="protein sequence ID" value="KAK9880144.1"/>
    <property type="molecule type" value="Genomic_DNA"/>
</dbReference>
<evidence type="ECO:0000259" key="8">
    <source>
        <dbReference type="Pfam" id="PF00007"/>
    </source>
</evidence>
<gene>
    <name evidence="9" type="ORF">WA026_008659</name>
</gene>
<dbReference type="InterPro" id="IPR006208">
    <property type="entry name" value="Glyco_hormone_CN"/>
</dbReference>
<sequence>MFVIKLKLETFSIKIIERSIIISGHPNVKLFITQGGLQSMEEAIDSAVPMLGIPFYGDQFNNVNKMVDKEFGLKLDVETMESHILKDSILEVLNNPKYKKNIDRLSIISKDQPMRPLDKAVWWAEYVLRHKTTEHLRSPTLWFSGGGISRFEYRKMKQFISLQIYIIVISTTVRSQSIIDVESLIPQEPETLSCEEMPYTFSVVQTDANGKQCWGAVTTNACKGRCDSNEISDWRFPFKKSNHPVCVHYGRNRNVVTLRHCEEGALPEAARYEYLEAVGCKCQICSSSDTSCEGITYRPHRSYPVSWGY</sequence>
<dbReference type="GO" id="GO:0005576">
    <property type="term" value="C:extracellular region"/>
    <property type="evidence" value="ECO:0007669"/>
    <property type="project" value="UniProtKB-SubCell"/>
</dbReference>